<sequence>MLSADDAAQIVGAGVVALVTVCLTIAWIPARGRYPGGLPSRVFISVGLVAIIWEPAGLGVIGLVLAAMGLAVWWSGQPEPELPRPRRVGFVVSSLFFGALTYAVIRGWWVFGAMSEEVRLIASVFAAGTGLLGTLAIADRARVTYRDALRRHFRPPPTAAPPP</sequence>
<feature type="transmembrane region" description="Helical" evidence="1">
    <location>
        <begin position="87"/>
        <end position="108"/>
    </location>
</feature>
<keyword evidence="1" id="KW-1133">Transmembrane helix</keyword>
<evidence type="ECO:0000313" key="3">
    <source>
        <dbReference type="Proteomes" id="UP000475214"/>
    </source>
</evidence>
<keyword evidence="3" id="KW-1185">Reference proteome</keyword>
<feature type="transmembrane region" description="Helical" evidence="1">
    <location>
        <begin position="42"/>
        <end position="75"/>
    </location>
</feature>
<accession>A0A6L9SB06</accession>
<evidence type="ECO:0000256" key="1">
    <source>
        <dbReference type="SAM" id="Phobius"/>
    </source>
</evidence>
<gene>
    <name evidence="2" type="ORF">G1H10_16330</name>
</gene>
<feature type="transmembrane region" description="Helical" evidence="1">
    <location>
        <begin position="120"/>
        <end position="138"/>
    </location>
</feature>
<feature type="transmembrane region" description="Helical" evidence="1">
    <location>
        <begin position="7"/>
        <end position="30"/>
    </location>
</feature>
<organism evidence="2 3">
    <name type="scientific">Phytoactinopolyspora halotolerans</name>
    <dbReference type="NCBI Taxonomy" id="1981512"/>
    <lineage>
        <taxon>Bacteria</taxon>
        <taxon>Bacillati</taxon>
        <taxon>Actinomycetota</taxon>
        <taxon>Actinomycetes</taxon>
        <taxon>Jiangellales</taxon>
        <taxon>Jiangellaceae</taxon>
        <taxon>Phytoactinopolyspora</taxon>
    </lineage>
</organism>
<reference evidence="2 3" key="1">
    <citation type="submission" date="2020-02" db="EMBL/GenBank/DDBJ databases">
        <authorList>
            <person name="Li X.-J."/>
            <person name="Han X.-M."/>
        </authorList>
    </citation>
    <scope>NUCLEOTIDE SEQUENCE [LARGE SCALE GENOMIC DNA]</scope>
    <source>
        <strain evidence="2 3">CCTCC AB 2017055</strain>
    </source>
</reference>
<dbReference type="Proteomes" id="UP000475214">
    <property type="component" value="Unassembled WGS sequence"/>
</dbReference>
<proteinExistence type="predicted"/>
<dbReference type="RefSeq" id="WP_163739677.1">
    <property type="nucleotide sequence ID" value="NZ_JAAGOA010000011.1"/>
</dbReference>
<evidence type="ECO:0000313" key="2">
    <source>
        <dbReference type="EMBL" id="NEE01741.1"/>
    </source>
</evidence>
<keyword evidence="1" id="KW-0472">Membrane</keyword>
<protein>
    <submittedName>
        <fullName evidence="2">Uncharacterized protein</fullName>
    </submittedName>
</protein>
<dbReference type="AlphaFoldDB" id="A0A6L9SB06"/>
<name>A0A6L9SB06_9ACTN</name>
<keyword evidence="1" id="KW-0812">Transmembrane</keyword>
<dbReference type="EMBL" id="JAAGOA010000011">
    <property type="protein sequence ID" value="NEE01741.1"/>
    <property type="molecule type" value="Genomic_DNA"/>
</dbReference>
<comment type="caution">
    <text evidence="2">The sequence shown here is derived from an EMBL/GenBank/DDBJ whole genome shotgun (WGS) entry which is preliminary data.</text>
</comment>